<dbReference type="Pfam" id="PF21010">
    <property type="entry name" value="HA2_C"/>
    <property type="match status" value="1"/>
</dbReference>
<dbReference type="Pfam" id="PF00271">
    <property type="entry name" value="Helicase_C"/>
    <property type="match status" value="1"/>
</dbReference>
<dbReference type="SMART" id="SM00490">
    <property type="entry name" value="HELICc"/>
    <property type="match status" value="1"/>
</dbReference>
<dbReference type="SUPFAM" id="SSF52540">
    <property type="entry name" value="P-loop containing nucleoside triphosphate hydrolases"/>
    <property type="match status" value="1"/>
</dbReference>
<organism evidence="7 8">
    <name type="scientific">Congregibacter litoralis KT71</name>
    <dbReference type="NCBI Taxonomy" id="314285"/>
    <lineage>
        <taxon>Bacteria</taxon>
        <taxon>Pseudomonadati</taxon>
        <taxon>Pseudomonadota</taxon>
        <taxon>Gammaproteobacteria</taxon>
        <taxon>Cellvibrionales</taxon>
        <taxon>Halieaceae</taxon>
        <taxon>Congregibacter</taxon>
    </lineage>
</organism>
<gene>
    <name evidence="7" type="ORF">KT71_13310</name>
</gene>
<keyword evidence="4" id="KW-0067">ATP-binding</keyword>
<dbReference type="PROSITE" id="PS51194">
    <property type="entry name" value="HELICASE_CTER"/>
    <property type="match status" value="1"/>
</dbReference>
<dbReference type="GO" id="GO:0003723">
    <property type="term" value="F:RNA binding"/>
    <property type="evidence" value="ECO:0007669"/>
    <property type="project" value="TreeGrafter"/>
</dbReference>
<dbReference type="InterPro" id="IPR048333">
    <property type="entry name" value="HA2_WH"/>
</dbReference>
<dbReference type="GO" id="GO:0016787">
    <property type="term" value="F:hydrolase activity"/>
    <property type="evidence" value="ECO:0007669"/>
    <property type="project" value="UniProtKB-KW"/>
</dbReference>
<dbReference type="Pfam" id="PF11898">
    <property type="entry name" value="DUF3418"/>
    <property type="match status" value="1"/>
</dbReference>
<dbReference type="EC" id="3.6.4.13" evidence="7"/>
<dbReference type="SMART" id="SM00382">
    <property type="entry name" value="AAA"/>
    <property type="match status" value="1"/>
</dbReference>
<dbReference type="eggNOG" id="COG1643">
    <property type="taxonomic scope" value="Bacteria"/>
</dbReference>
<dbReference type="RefSeq" id="WP_023659710.1">
    <property type="nucleotide sequence ID" value="NZ_CM002299.1"/>
</dbReference>
<evidence type="ECO:0000313" key="8">
    <source>
        <dbReference type="Proteomes" id="UP000019205"/>
    </source>
</evidence>
<dbReference type="Proteomes" id="UP000019205">
    <property type="component" value="Chromosome"/>
</dbReference>
<reference evidence="7 8" key="2">
    <citation type="journal article" date="2009" name="PLoS ONE">
        <title>The photosynthetic apparatus and its regulation in the aerobic gammaproteobacterium Congregibacter litoralis gen. nov., sp. nov.</title>
        <authorList>
            <person name="Spring S."/>
            <person name="Lunsdorf H."/>
            <person name="Fuchs B.M."/>
            <person name="Tindall B.J."/>
        </authorList>
    </citation>
    <scope>NUCLEOTIDE SEQUENCE [LARGE SCALE GENOMIC DNA]</scope>
    <source>
        <strain evidence="7">KT71</strain>
    </source>
</reference>
<dbReference type="InterPro" id="IPR027417">
    <property type="entry name" value="P-loop_NTPase"/>
</dbReference>
<dbReference type="InterPro" id="IPR003593">
    <property type="entry name" value="AAA+_ATPase"/>
</dbReference>
<dbReference type="EMBL" id="AAOA02000001">
    <property type="protein sequence ID" value="EAQ96367.2"/>
    <property type="molecule type" value="Genomic_DNA"/>
</dbReference>
<dbReference type="PANTHER" id="PTHR18934">
    <property type="entry name" value="ATP-DEPENDENT RNA HELICASE"/>
    <property type="match status" value="1"/>
</dbReference>
<evidence type="ECO:0000259" key="5">
    <source>
        <dbReference type="PROSITE" id="PS51192"/>
    </source>
</evidence>
<dbReference type="InterPro" id="IPR024590">
    <property type="entry name" value="HrpA_C"/>
</dbReference>
<keyword evidence="2 7" id="KW-0378">Hydrolase</keyword>
<dbReference type="Pfam" id="PF04408">
    <property type="entry name" value="WHD_HA2"/>
    <property type="match status" value="1"/>
</dbReference>
<dbReference type="Gene3D" id="1.20.120.1080">
    <property type="match status" value="1"/>
</dbReference>
<proteinExistence type="predicted"/>
<dbReference type="InterPro" id="IPR011709">
    <property type="entry name" value="DEAD-box_helicase_OB_fold"/>
</dbReference>
<evidence type="ECO:0000256" key="3">
    <source>
        <dbReference type="ARBA" id="ARBA00022806"/>
    </source>
</evidence>
<reference evidence="7 8" key="1">
    <citation type="journal article" date="2007" name="Proc. Natl. Acad. Sci. U.S.A.">
        <title>Characterization of a marine gammaproteobacterium capable of aerobic anoxygenic photosynthesis.</title>
        <authorList>
            <person name="Fuchs B.M."/>
            <person name="Spring S."/>
            <person name="Teeling H."/>
            <person name="Quast C."/>
            <person name="Wulf J."/>
            <person name="Schattenhofer M."/>
            <person name="Yan S."/>
            <person name="Ferriera S."/>
            <person name="Johnson J."/>
            <person name="Glockner F.O."/>
            <person name="Amann R."/>
        </authorList>
    </citation>
    <scope>NUCLEOTIDE SEQUENCE [LARGE SCALE GENOMIC DNA]</scope>
    <source>
        <strain evidence="7">KT71</strain>
    </source>
</reference>
<dbReference type="PROSITE" id="PS51192">
    <property type="entry name" value="HELICASE_ATP_BIND_1"/>
    <property type="match status" value="1"/>
</dbReference>
<dbReference type="GO" id="GO:0005524">
    <property type="term" value="F:ATP binding"/>
    <property type="evidence" value="ECO:0007669"/>
    <property type="project" value="UniProtKB-KW"/>
</dbReference>
<evidence type="ECO:0000313" key="7">
    <source>
        <dbReference type="EMBL" id="EAQ96367.2"/>
    </source>
</evidence>
<dbReference type="PANTHER" id="PTHR18934:SF99">
    <property type="entry name" value="ATP-DEPENDENT RNA HELICASE DHX37-RELATED"/>
    <property type="match status" value="1"/>
</dbReference>
<evidence type="ECO:0000256" key="2">
    <source>
        <dbReference type="ARBA" id="ARBA00022801"/>
    </source>
</evidence>
<dbReference type="InterPro" id="IPR010222">
    <property type="entry name" value="RNA_helicase_HrpA"/>
</dbReference>
<protein>
    <submittedName>
        <fullName evidence="7">ATP-dependent helicase HrpA</fullName>
        <ecNumber evidence="7">3.6.4.13</ecNumber>
    </submittedName>
</protein>
<dbReference type="OrthoDB" id="9805617at2"/>
<feature type="domain" description="Helicase ATP-binding" evidence="5">
    <location>
        <begin position="38"/>
        <end position="201"/>
    </location>
</feature>
<dbReference type="InterPro" id="IPR014001">
    <property type="entry name" value="Helicase_ATP-bd"/>
</dbReference>
<dbReference type="CDD" id="cd18791">
    <property type="entry name" value="SF2_C_RHA"/>
    <property type="match status" value="1"/>
</dbReference>
<dbReference type="SMART" id="SM00847">
    <property type="entry name" value="HA2"/>
    <property type="match status" value="1"/>
</dbReference>
<feature type="domain" description="Helicase C-terminal" evidence="6">
    <location>
        <begin position="222"/>
        <end position="395"/>
    </location>
</feature>
<dbReference type="InterPro" id="IPR011545">
    <property type="entry name" value="DEAD/DEAH_box_helicase_dom"/>
</dbReference>
<dbReference type="GO" id="GO:0003724">
    <property type="term" value="F:RNA helicase activity"/>
    <property type="evidence" value="ECO:0007669"/>
    <property type="project" value="UniProtKB-EC"/>
</dbReference>
<dbReference type="InterPro" id="IPR007502">
    <property type="entry name" value="Helicase-assoc_dom"/>
</dbReference>
<dbReference type="Pfam" id="PF00270">
    <property type="entry name" value="DEAD"/>
    <property type="match status" value="1"/>
</dbReference>
<dbReference type="Pfam" id="PF07717">
    <property type="entry name" value="OB_NTP_bind"/>
    <property type="match status" value="1"/>
</dbReference>
<evidence type="ECO:0000256" key="4">
    <source>
        <dbReference type="ARBA" id="ARBA00022840"/>
    </source>
</evidence>
<dbReference type="NCBIfam" id="TIGR01967">
    <property type="entry name" value="DEAH_box_HrpA"/>
    <property type="match status" value="1"/>
</dbReference>
<dbReference type="FunFam" id="1.20.120.1080:FF:000005">
    <property type="entry name" value="ATP-dependent helicase HrpA"/>
    <property type="match status" value="1"/>
</dbReference>
<name>A4ACD9_9GAMM</name>
<dbReference type="AlphaFoldDB" id="A4ACD9"/>
<dbReference type="SMART" id="SM00487">
    <property type="entry name" value="DEXDc"/>
    <property type="match status" value="1"/>
</dbReference>
<keyword evidence="1" id="KW-0547">Nucleotide-binding</keyword>
<dbReference type="STRING" id="314285.KT71_13310"/>
<comment type="caution">
    <text evidence="7">The sequence shown here is derived from an EMBL/GenBank/DDBJ whole genome shotgun (WGS) entry which is preliminary data.</text>
</comment>
<sequence>MPDTETSTVSQTSQVLREVPPLTYPPELPVAEHRREIADALRDHQVVIVAGETGSGKTTQLPKICLELGRGRVERIGHTQPRRLAARTVAQRIAEEVGLPLGDLVGYQVRFQEQLGERTAVKLMTDGILLSEMQRDRDLRQYDTLIIDEAHERSLNIDFILGYLKRLLPRRPDLKVLVTSATIDVARFSEHFNDAPVIEVSGRSYPVTTHYLPRDSSDAEDLLRQVASVVKEVQAGRHGEPGDMLVFLSGERDIRDVARQLRGAPGLDVLPLYARLSQGEQARVFGRGSARGLRVVLSTNVAETSVTVPGIRFVIDPGEARISRYSYRTRVQRLPIEPISRASADQRRGRCGRVGPGVCLRLYTEEDYLNRPEFTDPEIKRSNLAAVVLQMLQLGLGNIARFPFLEPPDSRLIRDGYRLLDELGAVNSKEQLTRLGRRMAAFPIDPALSRMVLAAQEFSVLPEMLVIASALSIQDPRERPADRQSQADQAHARFADPRSDFMSLVNLWRYYEEQRQELSENKLRKLCKKEYLSWLRMREWRDVHRQISIACRSQGLKPALALSEETDYAGVHRALLTGLLGNIAQQDERREYLAARNRRLQLFPGSVVYRKPPKWLVAGEIVETQRVYARSAAAIEPQWLMQVNPALLKHQYYEPRWQREQGRVVAWRRTTLFGLTISDRVAVHYAKIDAPLCREILIREGLIAGRWSKPPAFLKHNLRLQREVEDLESRARRRDLLVDEETLFRFYDEYLPETATNTTSLLAWLKDHEDRSRLLKLRRDQLLTRDPGALTDAFPDALDWEGQRYRLSYQFAPGKEADGVSITVPLGLLNRLPRFRLQWLVPGILREKCVALVKGLPKPLRKQMVPVPDWVDRALAHMEPTDEPLTEALGAALKAVGGPRIVAEDWPLSEIDDYYRINLRVVDEKGKLLAQGRDVDALISEFQEATRRQLSTTEGNSPARSGLLAWDFPELAREYAFRQAGVDILAYPALKDGGDSADIALFDYPGEALLAHRRGLARLLILSLKPAFRDIRKRFLKDNEAALLFAALDVSREALLDEVLPTLALNASGLRSEDCRDKQSFDDARAQLSRNVITVANELEVQLKNTLVAMGEALQVLHRHAGQYREAKADMTSQRRYLLSGAGLFGKDSDTLRHYPRYAKAMVVRAERLAANYRKDQEHQATLAALEAPMAALLAEVPGAAQLSPSLYDYQTMLQELRVSLFAQHLGTSRPVSVKRLNAQWTRVDVWCRKTLGRLPEEE</sequence>
<keyword evidence="8" id="KW-1185">Reference proteome</keyword>
<evidence type="ECO:0000256" key="1">
    <source>
        <dbReference type="ARBA" id="ARBA00022741"/>
    </source>
</evidence>
<keyword evidence="3 7" id="KW-0347">Helicase</keyword>
<accession>A4ACD9</accession>
<dbReference type="Gene3D" id="3.40.50.300">
    <property type="entry name" value="P-loop containing nucleotide triphosphate hydrolases"/>
    <property type="match status" value="2"/>
</dbReference>
<dbReference type="HOGENOM" id="CLU_001832_3_3_6"/>
<evidence type="ECO:0000259" key="6">
    <source>
        <dbReference type="PROSITE" id="PS51194"/>
    </source>
</evidence>
<dbReference type="InterPro" id="IPR001650">
    <property type="entry name" value="Helicase_C-like"/>
</dbReference>